<organism evidence="2 3">
    <name type="scientific">Musa acuminata subsp. malaccensis</name>
    <name type="common">Wild banana</name>
    <name type="synonym">Musa malaccensis</name>
    <dbReference type="NCBI Taxonomy" id="214687"/>
    <lineage>
        <taxon>Eukaryota</taxon>
        <taxon>Viridiplantae</taxon>
        <taxon>Streptophyta</taxon>
        <taxon>Embryophyta</taxon>
        <taxon>Tracheophyta</taxon>
        <taxon>Spermatophyta</taxon>
        <taxon>Magnoliopsida</taxon>
        <taxon>Liliopsida</taxon>
        <taxon>Zingiberales</taxon>
        <taxon>Musaceae</taxon>
        <taxon>Musa</taxon>
    </lineage>
</organism>
<evidence type="ECO:0000313" key="2">
    <source>
        <dbReference type="EnsemblPlants" id="Ma03_p09470.1"/>
    </source>
</evidence>
<evidence type="ECO:0000259" key="1">
    <source>
        <dbReference type="Pfam" id="PF05695"/>
    </source>
</evidence>
<dbReference type="InParanoid" id="A0A804IA72"/>
<name>A0A804IA72_MUSAM</name>
<keyword evidence="3" id="KW-1185">Reference proteome</keyword>
<proteinExistence type="predicted"/>
<dbReference type="EnsemblPlants" id="Ma03_t09470.1">
    <property type="protein sequence ID" value="Ma03_p09470.1"/>
    <property type="gene ID" value="Ma03_g09470"/>
</dbReference>
<protein>
    <recommendedName>
        <fullName evidence="1">Ycf2 N-terminal domain-containing protein</fullName>
    </recommendedName>
</protein>
<sequence>MDDLIHEDHDWELFDRLSPRKKRNIINLNDTEMDRAISFFTQEKVFLFCLLIANIVQGTLHKQVRAH</sequence>
<dbReference type="Proteomes" id="UP000012960">
    <property type="component" value="Unplaced"/>
</dbReference>
<dbReference type="InterPro" id="IPR056777">
    <property type="entry name" value="Ycf2_N"/>
</dbReference>
<reference evidence="2" key="1">
    <citation type="submission" date="2021-05" db="UniProtKB">
        <authorList>
            <consortium name="EnsemblPlants"/>
        </authorList>
    </citation>
    <scope>IDENTIFICATION</scope>
    <source>
        <strain evidence="2">subsp. malaccensis</strain>
    </source>
</reference>
<feature type="domain" description="Ycf2 N-terminal" evidence="1">
    <location>
        <begin position="1"/>
        <end position="33"/>
    </location>
</feature>
<evidence type="ECO:0000313" key="3">
    <source>
        <dbReference type="Proteomes" id="UP000012960"/>
    </source>
</evidence>
<accession>A0A804IA72</accession>
<dbReference type="AlphaFoldDB" id="A0A804IA72"/>
<dbReference type="Pfam" id="PF05695">
    <property type="entry name" value="Ycf2"/>
    <property type="match status" value="1"/>
</dbReference>
<dbReference type="Gramene" id="Ma03_t09470.1">
    <property type="protein sequence ID" value="Ma03_p09470.1"/>
    <property type="gene ID" value="Ma03_g09470"/>
</dbReference>